<comment type="caution">
    <text evidence="2">The sequence shown here is derived from an EMBL/GenBank/DDBJ whole genome shotgun (WGS) entry which is preliminary data.</text>
</comment>
<keyword evidence="3" id="KW-1185">Reference proteome</keyword>
<sequence length="103" mass="11871">MIGYKGRSYMLQYMPMKPTKRGFKVWVRADSVNGYFCDFEVYTGRAVDGDTTSEFGLGERVVLELTECLRGGHYQIYCDNYFSTCRLFDTLLTHQLYGCGTAR</sequence>
<proteinExistence type="predicted"/>
<feature type="domain" description="PiggyBac transposable element-derived protein" evidence="1">
    <location>
        <begin position="1"/>
        <end position="103"/>
    </location>
</feature>
<dbReference type="Pfam" id="PF13843">
    <property type="entry name" value="DDE_Tnp_1_7"/>
    <property type="match status" value="1"/>
</dbReference>
<evidence type="ECO:0000313" key="2">
    <source>
        <dbReference type="EMBL" id="CAI8014321.1"/>
    </source>
</evidence>
<dbReference type="PANTHER" id="PTHR46599:SF2">
    <property type="entry name" value="PIGGYBAC TRANSPOSABLE ELEMENT-DERIVED PROTEIN 4-LIKE"/>
    <property type="match status" value="1"/>
</dbReference>
<dbReference type="Proteomes" id="UP001174909">
    <property type="component" value="Unassembled WGS sequence"/>
</dbReference>
<feature type="non-terminal residue" evidence="2">
    <location>
        <position position="103"/>
    </location>
</feature>
<protein>
    <submittedName>
        <fullName evidence="2">Chimeric ERCC6-PGBD3 protein</fullName>
    </submittedName>
</protein>
<dbReference type="EMBL" id="CASHTH010001353">
    <property type="protein sequence ID" value="CAI8014321.1"/>
    <property type="molecule type" value="Genomic_DNA"/>
</dbReference>
<evidence type="ECO:0000313" key="3">
    <source>
        <dbReference type="Proteomes" id="UP001174909"/>
    </source>
</evidence>
<accession>A0AA35WEI9</accession>
<gene>
    <name evidence="2" type="ORF">GBAR_LOCUS8963</name>
</gene>
<dbReference type="AlphaFoldDB" id="A0AA35WEI9"/>
<dbReference type="PANTHER" id="PTHR46599">
    <property type="entry name" value="PIGGYBAC TRANSPOSABLE ELEMENT-DERIVED PROTEIN 4"/>
    <property type="match status" value="1"/>
</dbReference>
<organism evidence="2 3">
    <name type="scientific">Geodia barretti</name>
    <name type="common">Barrett's horny sponge</name>
    <dbReference type="NCBI Taxonomy" id="519541"/>
    <lineage>
        <taxon>Eukaryota</taxon>
        <taxon>Metazoa</taxon>
        <taxon>Porifera</taxon>
        <taxon>Demospongiae</taxon>
        <taxon>Heteroscleromorpha</taxon>
        <taxon>Tetractinellida</taxon>
        <taxon>Astrophorina</taxon>
        <taxon>Geodiidae</taxon>
        <taxon>Geodia</taxon>
    </lineage>
</organism>
<reference evidence="2" key="1">
    <citation type="submission" date="2023-03" db="EMBL/GenBank/DDBJ databases">
        <authorList>
            <person name="Steffen K."/>
            <person name="Cardenas P."/>
        </authorList>
    </citation>
    <scope>NUCLEOTIDE SEQUENCE</scope>
</reference>
<evidence type="ECO:0000259" key="1">
    <source>
        <dbReference type="Pfam" id="PF13843"/>
    </source>
</evidence>
<dbReference type="InterPro" id="IPR029526">
    <property type="entry name" value="PGBD"/>
</dbReference>
<name>A0AA35WEI9_GEOBA</name>